<gene>
    <name evidence="3" type="ORF">NEMVEDRAFT_v1g244281</name>
</gene>
<dbReference type="CDD" id="cd06402">
    <property type="entry name" value="PB1_p62"/>
    <property type="match status" value="1"/>
</dbReference>
<dbReference type="SUPFAM" id="SSF54277">
    <property type="entry name" value="CAD &amp; PB1 domains"/>
    <property type="match status" value="1"/>
</dbReference>
<dbReference type="GO" id="GO:0007032">
    <property type="term" value="P:endosome organization"/>
    <property type="evidence" value="ECO:0000318"/>
    <property type="project" value="GO_Central"/>
</dbReference>
<dbReference type="STRING" id="45351.A7SCD6"/>
<evidence type="ECO:0000313" key="3">
    <source>
        <dbReference type="EMBL" id="EDO38640.1"/>
    </source>
</evidence>
<evidence type="ECO:0000256" key="1">
    <source>
        <dbReference type="SAM" id="MobiDB-lite"/>
    </source>
</evidence>
<dbReference type="GO" id="GO:0016235">
    <property type="term" value="C:aggresome"/>
    <property type="evidence" value="ECO:0000318"/>
    <property type="project" value="GO_Central"/>
</dbReference>
<dbReference type="EMBL" id="DS469622">
    <property type="protein sequence ID" value="EDO38640.1"/>
    <property type="molecule type" value="Genomic_DNA"/>
</dbReference>
<evidence type="ECO:0000259" key="2">
    <source>
        <dbReference type="PROSITE" id="PS51745"/>
    </source>
</evidence>
<evidence type="ECO:0000313" key="4">
    <source>
        <dbReference type="Proteomes" id="UP000001593"/>
    </source>
</evidence>
<sequence>MAVHIKAYLNAGTEEEEIRRFSADEGAATSFLWLQEKIKSLFPPIQGREVEISWHDEDGEVVRLSSDEELTMALCSKADDVLYVYVKMANDGDQEDDEAPEDTGRGLGPWGRARGMRRNTMCPRGGMFGCFPRRGGMFGPGGPVLGGPRVGMMGGRAGMHGPRDGMMAGRGGPRVGMMGGRGGPRVGMMAGRGGPRVGMMGGRRGMHGLRIGMMEGRDGGCCMAGPRRGMMGCRGGPRGRLMGCHSGRGINCGPCDGMGPSGPMFDICMGGRGHRGHMADPRDGGMGPRGVVMGCDWAMGAPLRVM</sequence>
<reference evidence="3 4" key="1">
    <citation type="journal article" date="2007" name="Science">
        <title>Sea anemone genome reveals ancestral eumetazoan gene repertoire and genomic organization.</title>
        <authorList>
            <person name="Putnam N.H."/>
            <person name="Srivastava M."/>
            <person name="Hellsten U."/>
            <person name="Dirks B."/>
            <person name="Chapman J."/>
            <person name="Salamov A."/>
            <person name="Terry A."/>
            <person name="Shapiro H."/>
            <person name="Lindquist E."/>
            <person name="Kapitonov V.V."/>
            <person name="Jurka J."/>
            <person name="Genikhovich G."/>
            <person name="Grigoriev I.V."/>
            <person name="Lucas S.M."/>
            <person name="Steele R.E."/>
            <person name="Finnerty J.R."/>
            <person name="Technau U."/>
            <person name="Martindale M.Q."/>
            <person name="Rokhsar D.S."/>
        </authorList>
    </citation>
    <scope>NUCLEOTIDE SEQUENCE [LARGE SCALE GENOMIC DNA]</scope>
    <source>
        <strain evidence="4">CH2 X CH6</strain>
    </source>
</reference>
<protein>
    <recommendedName>
        <fullName evidence="2">PB1 domain-containing protein</fullName>
    </recommendedName>
</protein>
<accession>A7SCD6</accession>
<dbReference type="eggNOG" id="ENOG502SBK4">
    <property type="taxonomic scope" value="Eukaryota"/>
</dbReference>
<dbReference type="Proteomes" id="UP000001593">
    <property type="component" value="Unassembled WGS sequence"/>
</dbReference>
<dbReference type="FunFam" id="3.10.20.90:FF:000320">
    <property type="entry name" value="Predicted protein"/>
    <property type="match status" value="1"/>
</dbReference>
<feature type="compositionally biased region" description="Acidic residues" evidence="1">
    <location>
        <begin position="92"/>
        <end position="101"/>
    </location>
</feature>
<dbReference type="AlphaFoldDB" id="A7SCD6"/>
<proteinExistence type="predicted"/>
<dbReference type="GO" id="GO:0044753">
    <property type="term" value="C:amphisome"/>
    <property type="evidence" value="ECO:0000318"/>
    <property type="project" value="GO_Central"/>
</dbReference>
<dbReference type="Pfam" id="PF00564">
    <property type="entry name" value="PB1"/>
    <property type="match status" value="1"/>
</dbReference>
<dbReference type="GO" id="GO:0035973">
    <property type="term" value="P:aggrephagy"/>
    <property type="evidence" value="ECO:0000318"/>
    <property type="project" value="GO_Central"/>
</dbReference>
<dbReference type="GO" id="GO:0070530">
    <property type="term" value="F:K63-linked polyubiquitin modification-dependent protein binding"/>
    <property type="evidence" value="ECO:0000318"/>
    <property type="project" value="GO_Central"/>
</dbReference>
<keyword evidence="4" id="KW-1185">Reference proteome</keyword>
<dbReference type="HOGENOM" id="CLU_910001_0_0_1"/>
<dbReference type="SMART" id="SM00666">
    <property type="entry name" value="PB1"/>
    <property type="match status" value="1"/>
</dbReference>
<dbReference type="InterPro" id="IPR034866">
    <property type="entry name" value="PB1_p62"/>
</dbReference>
<dbReference type="InterPro" id="IPR000270">
    <property type="entry name" value="PB1_dom"/>
</dbReference>
<organism evidence="3 4">
    <name type="scientific">Nematostella vectensis</name>
    <name type="common">Starlet sea anemone</name>
    <dbReference type="NCBI Taxonomy" id="45351"/>
    <lineage>
        <taxon>Eukaryota</taxon>
        <taxon>Metazoa</taxon>
        <taxon>Cnidaria</taxon>
        <taxon>Anthozoa</taxon>
        <taxon>Hexacorallia</taxon>
        <taxon>Actiniaria</taxon>
        <taxon>Edwardsiidae</taxon>
        <taxon>Nematostella</taxon>
    </lineage>
</organism>
<dbReference type="GO" id="GO:0000423">
    <property type="term" value="P:mitophagy"/>
    <property type="evidence" value="ECO:0000318"/>
    <property type="project" value="GO_Central"/>
</dbReference>
<dbReference type="PROSITE" id="PS51745">
    <property type="entry name" value="PB1"/>
    <property type="match status" value="1"/>
</dbReference>
<dbReference type="Gene3D" id="3.10.20.90">
    <property type="entry name" value="Phosphatidylinositol 3-kinase Catalytic Subunit, Chain A, domain 1"/>
    <property type="match status" value="1"/>
</dbReference>
<name>A7SCD6_NEMVE</name>
<feature type="region of interest" description="Disordered" evidence="1">
    <location>
        <begin position="92"/>
        <end position="112"/>
    </location>
</feature>
<feature type="domain" description="PB1" evidence="2">
    <location>
        <begin position="2"/>
        <end position="87"/>
    </location>
</feature>
<dbReference type="InParanoid" id="A7SCD6"/>
<dbReference type="InterPro" id="IPR053793">
    <property type="entry name" value="PB1-like"/>
</dbReference>
<dbReference type="GO" id="GO:0005080">
    <property type="term" value="F:protein kinase C binding"/>
    <property type="evidence" value="ECO:0000318"/>
    <property type="project" value="GO_Central"/>
</dbReference>